<evidence type="ECO:0000256" key="8">
    <source>
        <dbReference type="ARBA" id="ARBA00022741"/>
    </source>
</evidence>
<evidence type="ECO:0000256" key="16">
    <source>
        <dbReference type="PIRSR" id="PIRSR603373-2"/>
    </source>
</evidence>
<feature type="transmembrane region" description="Helical" evidence="17">
    <location>
        <begin position="246"/>
        <end position="267"/>
    </location>
</feature>
<evidence type="ECO:0000256" key="17">
    <source>
        <dbReference type="RuleBase" id="RU362098"/>
    </source>
</evidence>
<keyword evidence="5 17" id="KW-0410">Iron transport</keyword>
<dbReference type="Pfam" id="PF02421">
    <property type="entry name" value="FeoB_N"/>
    <property type="match status" value="1"/>
</dbReference>
<dbReference type="NCBIfam" id="TIGR00231">
    <property type="entry name" value="small_GTP"/>
    <property type="match status" value="1"/>
</dbReference>
<dbReference type="InterPro" id="IPR050860">
    <property type="entry name" value="FeoB_GTPase"/>
</dbReference>
<keyword evidence="7 17" id="KW-0812">Transmembrane</keyword>
<accession>A0AAE3DZU5</accession>
<dbReference type="GO" id="GO:0015093">
    <property type="term" value="F:ferrous iron transmembrane transporter activity"/>
    <property type="evidence" value="ECO:0007669"/>
    <property type="project" value="UniProtKB-UniRule"/>
</dbReference>
<keyword evidence="13 17" id="KW-0472">Membrane</keyword>
<keyword evidence="16" id="KW-0460">Magnesium</keyword>
<evidence type="ECO:0000256" key="3">
    <source>
        <dbReference type="ARBA" id="ARBA00022448"/>
    </source>
</evidence>
<keyword evidence="9 17" id="KW-1133">Transmembrane helix</keyword>
<evidence type="ECO:0000256" key="13">
    <source>
        <dbReference type="ARBA" id="ARBA00023136"/>
    </source>
</evidence>
<dbReference type="Pfam" id="PF07664">
    <property type="entry name" value="FeoB_C"/>
    <property type="match status" value="1"/>
</dbReference>
<dbReference type="NCBIfam" id="TIGR00437">
    <property type="entry name" value="feoB"/>
    <property type="match status" value="1"/>
</dbReference>
<dbReference type="EMBL" id="JAJEQM010000013">
    <property type="protein sequence ID" value="MCC2211033.1"/>
    <property type="molecule type" value="Genomic_DNA"/>
</dbReference>
<keyword evidence="11" id="KW-0406">Ion transport</keyword>
<feature type="binding site" evidence="16">
    <location>
        <position position="26"/>
    </location>
    <ligand>
        <name>Mg(2+)</name>
        <dbReference type="ChEBI" id="CHEBI:18420"/>
        <label>2</label>
    </ligand>
</feature>
<protein>
    <recommendedName>
        <fullName evidence="14 17">Ferrous iron transport protein B</fullName>
    </recommendedName>
</protein>
<keyword evidence="8 15" id="KW-0547">Nucleotide-binding</keyword>
<dbReference type="AlphaFoldDB" id="A0AAE3DZU5"/>
<feature type="domain" description="FeoB-type G" evidence="18">
    <location>
        <begin position="5"/>
        <end position="166"/>
    </location>
</feature>
<feature type="binding site" evidence="15">
    <location>
        <begin position="117"/>
        <end position="120"/>
    </location>
    <ligand>
        <name>GTP</name>
        <dbReference type="ChEBI" id="CHEBI:37565"/>
        <label>1</label>
    </ligand>
</feature>
<keyword evidence="12 15" id="KW-0342">GTP-binding</keyword>
<comment type="subcellular location">
    <subcellularLocation>
        <location evidence="2">Cell inner membrane</location>
        <topology evidence="2">Multi-pass membrane protein</topology>
    </subcellularLocation>
    <subcellularLocation>
        <location evidence="17">Cell membrane</location>
        <topology evidence="17">Multi-pass membrane protein</topology>
    </subcellularLocation>
</comment>
<dbReference type="SUPFAM" id="SSF52540">
    <property type="entry name" value="P-loop containing nucleoside triphosphate hydrolases"/>
    <property type="match status" value="1"/>
</dbReference>
<evidence type="ECO:0000259" key="18">
    <source>
        <dbReference type="PROSITE" id="PS51711"/>
    </source>
</evidence>
<keyword evidence="3 17" id="KW-0813">Transport</keyword>
<evidence type="ECO:0000256" key="2">
    <source>
        <dbReference type="ARBA" id="ARBA00004429"/>
    </source>
</evidence>
<name>A0AAE3DZU5_9FIRM</name>
<dbReference type="Gene3D" id="3.40.50.300">
    <property type="entry name" value="P-loop containing nucleotide triphosphate hydrolases"/>
    <property type="match status" value="1"/>
</dbReference>
<evidence type="ECO:0000256" key="4">
    <source>
        <dbReference type="ARBA" id="ARBA00022475"/>
    </source>
</evidence>
<feature type="binding site" evidence="15">
    <location>
        <begin position="57"/>
        <end position="60"/>
    </location>
    <ligand>
        <name>GTP</name>
        <dbReference type="ChEBI" id="CHEBI:37565"/>
        <label>1</label>
    </ligand>
</feature>
<dbReference type="InterPro" id="IPR011642">
    <property type="entry name" value="Gate_dom"/>
</dbReference>
<evidence type="ECO:0000256" key="9">
    <source>
        <dbReference type="ARBA" id="ARBA00022989"/>
    </source>
</evidence>
<sequence>MSDTKTVVALVGNPNCGKTTLFNELTGSNYDVGNRIGVTVESKKGICRYNKNMLIVDLPGIYSLSPNSAEEIITHDFIINEKPDLILNIVDATNLERNLYLTTQLAETGVPMVIALNMADAVKKNGFEINANMLTKRLNIPSVPISASKCIGIEKLIKECNLGGNTQNQIKYNAEIERAISALCLKNKISRFYAIQLTEKNDTETHIAQARYKFIKSVAADCVKIIGQNRQFLLTEKIDSIAMHPLFAIPIFILVMFCVFQITFGTFGSMMSDMLDTLFNVQFANMLENILTSAEVGAFFKGLLLDGIISGIGSVITFFPQIMLLFLFLSFLEDSGYMARTAFIMDKLFIKIGLSGKSFVPMIMGFGCSVPATMAVRTLDNERDRKLTMLLIPFMSCGAKMPVYAVFTAALFPNNAGIVTFSLYILGIALGVISGLILSNTVFKGDEPPFVLELPPYRMPTFKSTFNHMWDKVKDFLTRVGTVILLASIIIWLLENLDFHLHLTADSEYSIIGTLGKLIAPIFKPCGFGNWKVAVSLISGFAAKEAVVSTMSILYGAYNTADLVSCLTTSFTPLSAYSFLTFVLLYVPCIAAVSTLRSELNSRKLTAFSVLYQLSVAWIMSTLVFQIGNLFV</sequence>
<evidence type="ECO:0000256" key="7">
    <source>
        <dbReference type="ARBA" id="ARBA00022692"/>
    </source>
</evidence>
<keyword evidence="16" id="KW-0479">Metal-binding</keyword>
<proteinExistence type="inferred from homology"/>
<evidence type="ECO:0000256" key="11">
    <source>
        <dbReference type="ARBA" id="ARBA00023065"/>
    </source>
</evidence>
<comment type="similarity">
    <text evidence="17">Belongs to the TRAFAC class TrmE-Era-EngA-EngB-Septin-like GTPase superfamily. FeoB GTPase (TC 9.A.8) family.</text>
</comment>
<dbReference type="InterPro" id="IPR011640">
    <property type="entry name" value="Fe2_transport_prot_B_C"/>
</dbReference>
<dbReference type="PRINTS" id="PR00326">
    <property type="entry name" value="GTP1OBG"/>
</dbReference>
<dbReference type="InterPro" id="IPR027417">
    <property type="entry name" value="P-loop_NTPase"/>
</dbReference>
<dbReference type="CDD" id="cd01879">
    <property type="entry name" value="FeoB"/>
    <property type="match status" value="1"/>
</dbReference>
<keyword evidence="4" id="KW-1003">Cell membrane</keyword>
<dbReference type="RefSeq" id="WP_308456670.1">
    <property type="nucleotide sequence ID" value="NZ_JAJEQM010000013.1"/>
</dbReference>
<dbReference type="Pfam" id="PF07670">
    <property type="entry name" value="Gate"/>
    <property type="match status" value="2"/>
</dbReference>
<gene>
    <name evidence="19" type="primary">feoB</name>
    <name evidence="19" type="ORF">LKE05_09560</name>
</gene>
<feature type="binding site" evidence="15">
    <location>
        <begin position="12"/>
        <end position="19"/>
    </location>
    <ligand>
        <name>GTP</name>
        <dbReference type="ChEBI" id="CHEBI:37565"/>
        <label>1</label>
    </ligand>
</feature>
<dbReference type="InterPro" id="IPR003373">
    <property type="entry name" value="Fe2_transport_prot-B"/>
</dbReference>
<evidence type="ECO:0000313" key="19">
    <source>
        <dbReference type="EMBL" id="MCC2211033.1"/>
    </source>
</evidence>
<dbReference type="GO" id="GO:0005525">
    <property type="term" value="F:GTP binding"/>
    <property type="evidence" value="ECO:0007669"/>
    <property type="project" value="UniProtKB-KW"/>
</dbReference>
<evidence type="ECO:0000256" key="12">
    <source>
        <dbReference type="ARBA" id="ARBA00023134"/>
    </source>
</evidence>
<dbReference type="InterPro" id="IPR030389">
    <property type="entry name" value="G_FEOB_dom"/>
</dbReference>
<dbReference type="InterPro" id="IPR006073">
    <property type="entry name" value="GTP-bd"/>
</dbReference>
<feature type="transmembrane region" description="Helical" evidence="17">
    <location>
        <begin position="418"/>
        <end position="438"/>
    </location>
</feature>
<dbReference type="FunFam" id="3.40.50.300:FF:000426">
    <property type="entry name" value="Ferrous iron transport protein B"/>
    <property type="match status" value="1"/>
</dbReference>
<evidence type="ECO:0000256" key="1">
    <source>
        <dbReference type="ARBA" id="ARBA00003926"/>
    </source>
</evidence>
<evidence type="ECO:0000256" key="10">
    <source>
        <dbReference type="ARBA" id="ARBA00023004"/>
    </source>
</evidence>
<dbReference type="PANTHER" id="PTHR43185:SF1">
    <property type="entry name" value="FE(2+) TRANSPORTER FEOB"/>
    <property type="match status" value="1"/>
</dbReference>
<dbReference type="GO" id="GO:0046872">
    <property type="term" value="F:metal ion binding"/>
    <property type="evidence" value="ECO:0007669"/>
    <property type="project" value="UniProtKB-KW"/>
</dbReference>
<keyword evidence="20" id="KW-1185">Reference proteome</keyword>
<dbReference type="Proteomes" id="UP001198242">
    <property type="component" value="Unassembled WGS sequence"/>
</dbReference>
<comment type="caution">
    <text evidence="19">The sequence shown here is derived from an EMBL/GenBank/DDBJ whole genome shotgun (WGS) entry which is preliminary data.</text>
</comment>
<evidence type="ECO:0000256" key="5">
    <source>
        <dbReference type="ARBA" id="ARBA00022496"/>
    </source>
</evidence>
<dbReference type="PANTHER" id="PTHR43185">
    <property type="entry name" value="FERROUS IRON TRANSPORT PROTEIN B"/>
    <property type="match status" value="1"/>
</dbReference>
<feature type="transmembrane region" description="Helical" evidence="17">
    <location>
        <begin position="476"/>
        <end position="494"/>
    </location>
</feature>
<dbReference type="PROSITE" id="PS51711">
    <property type="entry name" value="G_FEOB"/>
    <property type="match status" value="1"/>
</dbReference>
<dbReference type="InterPro" id="IPR005225">
    <property type="entry name" value="Small_GTP-bd"/>
</dbReference>
<organism evidence="19 20">
    <name type="scientific">Hominilimicola fabiformis</name>
    <dbReference type="NCBI Taxonomy" id="2885356"/>
    <lineage>
        <taxon>Bacteria</taxon>
        <taxon>Bacillati</taxon>
        <taxon>Bacillota</taxon>
        <taxon>Clostridia</taxon>
        <taxon>Eubacteriales</taxon>
        <taxon>Oscillospiraceae</taxon>
        <taxon>Hominilimicola</taxon>
    </lineage>
</organism>
<evidence type="ECO:0000256" key="14">
    <source>
        <dbReference type="NCBIfam" id="TIGR00437"/>
    </source>
</evidence>
<evidence type="ECO:0000313" key="20">
    <source>
        <dbReference type="Proteomes" id="UP001198242"/>
    </source>
</evidence>
<feature type="transmembrane region" description="Helical" evidence="17">
    <location>
        <begin position="605"/>
        <end position="627"/>
    </location>
</feature>
<feature type="binding site" evidence="16">
    <location>
        <position position="27"/>
    </location>
    <ligand>
        <name>Mg(2+)</name>
        <dbReference type="ChEBI" id="CHEBI:18420"/>
        <label>2</label>
    </ligand>
</feature>
<feature type="binding site" evidence="16">
    <location>
        <position position="23"/>
    </location>
    <ligand>
        <name>Mg(2+)</name>
        <dbReference type="ChEBI" id="CHEBI:18420"/>
        <label>2</label>
    </ligand>
</feature>
<comment type="caution">
    <text evidence="17">Lacks conserved residue(s) required for the propagation of feature annotation.</text>
</comment>
<evidence type="ECO:0000256" key="6">
    <source>
        <dbReference type="ARBA" id="ARBA00022519"/>
    </source>
</evidence>
<keyword evidence="6" id="KW-0997">Cell inner membrane</keyword>
<feature type="transmembrane region" description="Helical" evidence="17">
    <location>
        <begin position="387"/>
        <end position="412"/>
    </location>
</feature>
<keyword evidence="10 17" id="KW-0408">Iron</keyword>
<feature type="transmembrane region" description="Helical" evidence="17">
    <location>
        <begin position="308"/>
        <end position="332"/>
    </location>
</feature>
<evidence type="ECO:0000256" key="15">
    <source>
        <dbReference type="PIRSR" id="PIRSR603373-1"/>
    </source>
</evidence>
<dbReference type="GO" id="GO:0005886">
    <property type="term" value="C:plasma membrane"/>
    <property type="evidence" value="ECO:0007669"/>
    <property type="project" value="UniProtKB-SubCell"/>
</dbReference>
<comment type="function">
    <text evidence="1 17">Probable transporter of a GTP-driven Fe(2+) uptake system.</text>
</comment>
<feature type="binding site" evidence="15">
    <location>
        <begin position="37"/>
        <end position="41"/>
    </location>
    <ligand>
        <name>GTP</name>
        <dbReference type="ChEBI" id="CHEBI:37565"/>
        <label>1</label>
    </ligand>
</feature>
<reference evidence="19 20" key="1">
    <citation type="submission" date="2021-10" db="EMBL/GenBank/DDBJ databases">
        <title>Anaerobic single-cell dispensing facilitates the cultivation of human gut bacteria.</title>
        <authorList>
            <person name="Afrizal A."/>
        </authorList>
    </citation>
    <scope>NUCLEOTIDE SEQUENCE [LARGE SCALE GENOMIC DNA]</scope>
    <source>
        <strain evidence="19 20">CLA-AA-H232</strain>
    </source>
</reference>
<feature type="transmembrane region" description="Helical" evidence="17">
    <location>
        <begin position="574"/>
        <end position="593"/>
    </location>
</feature>